<accession>A0A212SJ66</accession>
<sequence>MLRKAILAGAAACALALAGCSAAKLASDINTINAALASPAAAQAAANAKSWGLTIACDVAGAAAQAQTLNAAIKPLVSAKQAEIITRISNVEAIVYTVNATVCGALGGTVASAS</sequence>
<dbReference type="AlphaFoldDB" id="A0A212SJ66"/>
<keyword evidence="3" id="KW-1185">Reference proteome</keyword>
<name>A0A212SJ66_RHOAC</name>
<evidence type="ECO:0008006" key="4">
    <source>
        <dbReference type="Google" id="ProtNLM"/>
    </source>
</evidence>
<gene>
    <name evidence="2" type="ORF">SAMN06265338_1732</name>
</gene>
<dbReference type="EMBL" id="FYDG01000073">
    <property type="protein sequence ID" value="SNB85648.1"/>
    <property type="molecule type" value="Genomic_DNA"/>
</dbReference>
<dbReference type="RefSeq" id="WP_088522790.1">
    <property type="nucleotide sequence ID" value="NZ_FYDG01000073.1"/>
</dbReference>
<reference evidence="3" key="1">
    <citation type="submission" date="2017-06" db="EMBL/GenBank/DDBJ databases">
        <authorList>
            <person name="Varghese N."/>
            <person name="Submissions S."/>
        </authorList>
    </citation>
    <scope>NUCLEOTIDE SEQUENCE [LARGE SCALE GENOMIC DNA]</scope>
    <source>
        <strain evidence="3">DSM 137</strain>
    </source>
</reference>
<evidence type="ECO:0000313" key="3">
    <source>
        <dbReference type="Proteomes" id="UP000198418"/>
    </source>
</evidence>
<keyword evidence="1" id="KW-0732">Signal</keyword>
<feature type="chain" id="PRO_5012126162" description="Lipoprotein" evidence="1">
    <location>
        <begin position="27"/>
        <end position="114"/>
    </location>
</feature>
<dbReference type="Proteomes" id="UP000198418">
    <property type="component" value="Unassembled WGS sequence"/>
</dbReference>
<evidence type="ECO:0000313" key="2">
    <source>
        <dbReference type="EMBL" id="SNB85648.1"/>
    </source>
</evidence>
<dbReference type="PROSITE" id="PS51257">
    <property type="entry name" value="PROKAR_LIPOPROTEIN"/>
    <property type="match status" value="1"/>
</dbReference>
<protein>
    <recommendedName>
        <fullName evidence="4">Lipoprotein</fullName>
    </recommendedName>
</protein>
<proteinExistence type="predicted"/>
<organism evidence="2 3">
    <name type="scientific">Rhodoblastus acidophilus</name>
    <name type="common">Rhodopseudomonas acidophila</name>
    <dbReference type="NCBI Taxonomy" id="1074"/>
    <lineage>
        <taxon>Bacteria</taxon>
        <taxon>Pseudomonadati</taxon>
        <taxon>Pseudomonadota</taxon>
        <taxon>Alphaproteobacteria</taxon>
        <taxon>Hyphomicrobiales</taxon>
        <taxon>Rhodoblastaceae</taxon>
        <taxon>Rhodoblastus</taxon>
    </lineage>
</organism>
<evidence type="ECO:0000256" key="1">
    <source>
        <dbReference type="SAM" id="SignalP"/>
    </source>
</evidence>
<feature type="signal peptide" evidence="1">
    <location>
        <begin position="1"/>
        <end position="26"/>
    </location>
</feature>